<keyword evidence="2" id="KW-1185">Reference proteome</keyword>
<name>A0ABT6TL73_9BACL</name>
<dbReference type="RefSeq" id="WP_282910324.1">
    <property type="nucleotide sequence ID" value="NZ_JAGRPV010000001.1"/>
</dbReference>
<comment type="caution">
    <text evidence="1">The sequence shown here is derived from an EMBL/GenBank/DDBJ whole genome shotgun (WGS) entry which is preliminary data.</text>
</comment>
<dbReference type="InterPro" id="IPR023430">
    <property type="entry name" value="Pept_HybD-like_dom_sf"/>
</dbReference>
<dbReference type="EMBL" id="JAGRPV010000001">
    <property type="protein sequence ID" value="MDI4647565.1"/>
    <property type="molecule type" value="Genomic_DNA"/>
</dbReference>
<keyword evidence="1" id="KW-0645">Protease</keyword>
<organism evidence="1 2">
    <name type="scientific">Cohnella hashimotonis</name>
    <dbReference type="NCBI Taxonomy" id="2826895"/>
    <lineage>
        <taxon>Bacteria</taxon>
        <taxon>Bacillati</taxon>
        <taxon>Bacillota</taxon>
        <taxon>Bacilli</taxon>
        <taxon>Bacillales</taxon>
        <taxon>Paenibacillaceae</taxon>
        <taxon>Cohnella</taxon>
    </lineage>
</organism>
<dbReference type="SUPFAM" id="SSF53163">
    <property type="entry name" value="HybD-like"/>
    <property type="match status" value="1"/>
</dbReference>
<dbReference type="InterPro" id="IPR009665">
    <property type="entry name" value="YyaC"/>
</dbReference>
<evidence type="ECO:0000313" key="2">
    <source>
        <dbReference type="Proteomes" id="UP001161691"/>
    </source>
</evidence>
<dbReference type="GO" id="GO:0008233">
    <property type="term" value="F:peptidase activity"/>
    <property type="evidence" value="ECO:0007669"/>
    <property type="project" value="UniProtKB-KW"/>
</dbReference>
<sequence>MTANRVPGPSPLFFAASGEQELERFFRSALERNPGMPILFLCIGTDRSTGDSLGPLVGTMLEERGVSGVIGTLREPCDADRLGREASALPADAVVIAIDACLGRPENVGRFLLAEGSLQPARSVGGALPPVGDYSVAAVVGEFGPKPYITLQTTSLYAVMEMAKRIADAAAAALAAVRPQAFGAREAVPADAAFEFENDGSLK</sequence>
<accession>A0ABT6TL73</accession>
<protein>
    <submittedName>
        <fullName evidence="1">Spore protease YyaC</fullName>
    </submittedName>
</protein>
<dbReference type="Pfam" id="PF06866">
    <property type="entry name" value="DUF1256"/>
    <property type="match status" value="1"/>
</dbReference>
<dbReference type="Proteomes" id="UP001161691">
    <property type="component" value="Unassembled WGS sequence"/>
</dbReference>
<keyword evidence="1" id="KW-0378">Hydrolase</keyword>
<proteinExistence type="predicted"/>
<gene>
    <name evidence="1" type="primary">yyaC</name>
    <name evidence="1" type="ORF">KB449_21620</name>
</gene>
<evidence type="ECO:0000313" key="1">
    <source>
        <dbReference type="EMBL" id="MDI4647565.1"/>
    </source>
</evidence>
<dbReference type="NCBIfam" id="TIGR02841">
    <property type="entry name" value="spore_YyaC"/>
    <property type="match status" value="1"/>
</dbReference>
<dbReference type="GO" id="GO:0006508">
    <property type="term" value="P:proteolysis"/>
    <property type="evidence" value="ECO:0007669"/>
    <property type="project" value="UniProtKB-KW"/>
</dbReference>
<reference evidence="1" key="1">
    <citation type="submission" date="2023-04" db="EMBL/GenBank/DDBJ databases">
        <title>Comparative genomic analysis of Cohnella hashimotonis sp. nov., isolated from the International Space Station.</title>
        <authorList>
            <person name="Venkateswaran K."/>
            <person name="Simpson A."/>
        </authorList>
    </citation>
    <scope>NUCLEOTIDE SEQUENCE</scope>
    <source>
        <strain evidence="1">F6_2S_P_1</strain>
    </source>
</reference>